<evidence type="ECO:0000313" key="2">
    <source>
        <dbReference type="EMBL" id="KAK3266426.1"/>
    </source>
</evidence>
<dbReference type="PANTHER" id="PTHR13326:SF31">
    <property type="entry name" value="PSEUDOURIDYLATE SYNTHASE 7 HOMOLOG"/>
    <property type="match status" value="1"/>
</dbReference>
<dbReference type="Proteomes" id="UP001190700">
    <property type="component" value="Unassembled WGS sequence"/>
</dbReference>
<keyword evidence="3" id="KW-1185">Reference proteome</keyword>
<dbReference type="InterPro" id="IPR020103">
    <property type="entry name" value="PsdUridine_synth_cat_dom_sf"/>
</dbReference>
<dbReference type="GO" id="GO:0008033">
    <property type="term" value="P:tRNA processing"/>
    <property type="evidence" value="ECO:0007669"/>
    <property type="project" value="UniProtKB-KW"/>
</dbReference>
<dbReference type="Pfam" id="PF01142">
    <property type="entry name" value="TruD"/>
    <property type="match status" value="1"/>
</dbReference>
<protein>
    <submittedName>
        <fullName evidence="2">Uncharacterized protein</fullName>
    </submittedName>
</protein>
<dbReference type="GO" id="GO:0003723">
    <property type="term" value="F:RNA binding"/>
    <property type="evidence" value="ECO:0007669"/>
    <property type="project" value="InterPro"/>
</dbReference>
<dbReference type="PANTHER" id="PTHR13326">
    <property type="entry name" value="TRNA PSEUDOURIDINE SYNTHASE D"/>
    <property type="match status" value="1"/>
</dbReference>
<dbReference type="GO" id="GO:0005634">
    <property type="term" value="C:nucleus"/>
    <property type="evidence" value="ECO:0007669"/>
    <property type="project" value="TreeGrafter"/>
</dbReference>
<name>A0AAE0FUS7_9CHLO</name>
<evidence type="ECO:0000313" key="3">
    <source>
        <dbReference type="Proteomes" id="UP001190700"/>
    </source>
</evidence>
<dbReference type="Gene3D" id="3.30.70.3160">
    <property type="match status" value="1"/>
</dbReference>
<keyword evidence="1" id="KW-0819">tRNA processing</keyword>
<reference evidence="2 3" key="1">
    <citation type="journal article" date="2015" name="Genome Biol. Evol.">
        <title>Comparative Genomics of a Bacterivorous Green Alga Reveals Evolutionary Causalities and Consequences of Phago-Mixotrophic Mode of Nutrition.</title>
        <authorList>
            <person name="Burns J.A."/>
            <person name="Paasch A."/>
            <person name="Narechania A."/>
            <person name="Kim E."/>
        </authorList>
    </citation>
    <scope>NUCLEOTIDE SEQUENCE [LARGE SCALE GENOMIC DNA]</scope>
    <source>
        <strain evidence="2 3">PLY_AMNH</strain>
    </source>
</reference>
<proteinExistence type="predicted"/>
<gene>
    <name evidence="2" type="ORF">CYMTET_24949</name>
</gene>
<dbReference type="GO" id="GO:0009982">
    <property type="term" value="F:pseudouridine synthase activity"/>
    <property type="evidence" value="ECO:0007669"/>
    <property type="project" value="InterPro"/>
</dbReference>
<dbReference type="InterPro" id="IPR001656">
    <property type="entry name" value="PsdUridine_synth_TruD"/>
</dbReference>
<dbReference type="AlphaFoldDB" id="A0AAE0FUS7"/>
<sequence length="256" mass="27695">MNLNLGLSGGCSERKPTSAEAVRGKREVELGWMVHRDGPQSKYLRFTLYKENMDTMSAIAMLARFMHIKPGIFQYAGTKDRRACTSQEVAASSLPLSLSAVSMHSQHRVYRACTMVMGAAGRPAEDRWSVAGRRRGVQRAQLGWWEKGEGNAKNGRVEFSRVGRGIALGQHGSWNGACANAIRAVDGARGPRRNSAEALKGAAGFPRGLLALVEASRVVEQAFRVHSSEELPEGVLAVKASRGGAGGEGFPRGCWR</sequence>
<accession>A0AAE0FUS7</accession>
<organism evidence="2 3">
    <name type="scientific">Cymbomonas tetramitiformis</name>
    <dbReference type="NCBI Taxonomy" id="36881"/>
    <lineage>
        <taxon>Eukaryota</taxon>
        <taxon>Viridiplantae</taxon>
        <taxon>Chlorophyta</taxon>
        <taxon>Pyramimonadophyceae</taxon>
        <taxon>Pyramimonadales</taxon>
        <taxon>Pyramimonadaceae</taxon>
        <taxon>Cymbomonas</taxon>
    </lineage>
</organism>
<dbReference type="GO" id="GO:0001522">
    <property type="term" value="P:pseudouridine synthesis"/>
    <property type="evidence" value="ECO:0007669"/>
    <property type="project" value="InterPro"/>
</dbReference>
<dbReference type="EMBL" id="LGRX02013101">
    <property type="protein sequence ID" value="KAK3266426.1"/>
    <property type="molecule type" value="Genomic_DNA"/>
</dbReference>
<comment type="caution">
    <text evidence="2">The sequence shown here is derived from an EMBL/GenBank/DDBJ whole genome shotgun (WGS) entry which is preliminary data.</text>
</comment>
<dbReference type="SUPFAM" id="SSF55120">
    <property type="entry name" value="Pseudouridine synthase"/>
    <property type="match status" value="1"/>
</dbReference>
<evidence type="ECO:0000256" key="1">
    <source>
        <dbReference type="ARBA" id="ARBA00022694"/>
    </source>
</evidence>